<dbReference type="Pfam" id="PF02464">
    <property type="entry name" value="CinA"/>
    <property type="match status" value="1"/>
</dbReference>
<keyword evidence="3" id="KW-1185">Reference proteome</keyword>
<reference evidence="2 3" key="1">
    <citation type="submission" date="2020-12" db="EMBL/GenBank/DDBJ databases">
        <title>WGS of Legionella: environmental sample.</title>
        <authorList>
            <person name="Cristino S."/>
            <person name="Girolamini L."/>
            <person name="Salaris S."/>
            <person name="Pascale M.R."/>
            <person name="Mazzotta M."/>
            <person name="Orsini M."/>
            <person name="Grottola A."/>
        </authorList>
    </citation>
    <scope>NUCLEOTIDE SEQUENCE [LARGE SCALE GENOMIC DNA]</scope>
    <source>
        <strain evidence="2 3">30cs62</strain>
    </source>
</reference>
<proteinExistence type="predicted"/>
<dbReference type="RefSeq" id="WP_203108117.1">
    <property type="nucleotide sequence ID" value="NZ_JADOBG010000004.1"/>
</dbReference>
<evidence type="ECO:0000313" key="2">
    <source>
        <dbReference type="EMBL" id="MBL7527187.1"/>
    </source>
</evidence>
<comment type="caution">
    <text evidence="2">The sequence shown here is derived from an EMBL/GenBank/DDBJ whole genome shotgun (WGS) entry which is preliminary data.</text>
</comment>
<name>A0ABS1WCV6_9GAMM</name>
<accession>A0ABS1WCV6</accession>
<dbReference type="NCBIfam" id="TIGR00199">
    <property type="entry name" value="PncC_domain"/>
    <property type="match status" value="1"/>
</dbReference>
<dbReference type="InterPro" id="IPR036653">
    <property type="entry name" value="CinA-like_C"/>
</dbReference>
<dbReference type="EMBL" id="JADWVN010000022">
    <property type="protein sequence ID" value="MBL7527187.1"/>
    <property type="molecule type" value="Genomic_DNA"/>
</dbReference>
<dbReference type="Proteomes" id="UP000809910">
    <property type="component" value="Unassembled WGS sequence"/>
</dbReference>
<evidence type="ECO:0000259" key="1">
    <source>
        <dbReference type="Pfam" id="PF02464"/>
    </source>
</evidence>
<dbReference type="InterPro" id="IPR008136">
    <property type="entry name" value="CinA_C"/>
</dbReference>
<dbReference type="Gene3D" id="3.90.950.20">
    <property type="entry name" value="CinA-like"/>
    <property type="match status" value="1"/>
</dbReference>
<gene>
    <name evidence="2" type="ORF">I5282_11455</name>
</gene>
<organism evidence="2 3">
    <name type="scientific">Legionella bononiensis</name>
    <dbReference type="NCBI Taxonomy" id="2793102"/>
    <lineage>
        <taxon>Bacteria</taxon>
        <taxon>Pseudomonadati</taxon>
        <taxon>Pseudomonadota</taxon>
        <taxon>Gammaproteobacteria</taxon>
        <taxon>Legionellales</taxon>
        <taxon>Legionellaceae</taxon>
        <taxon>Legionella</taxon>
    </lineage>
</organism>
<feature type="domain" description="CinA C-terminal" evidence="1">
    <location>
        <begin position="7"/>
        <end position="158"/>
    </location>
</feature>
<dbReference type="SUPFAM" id="SSF142433">
    <property type="entry name" value="CinA-like"/>
    <property type="match status" value="1"/>
</dbReference>
<sequence length="161" mass="16902">MNHLNVLIKEIASQLKASGQQLVTAESCTGGLIAAYLTEIPGSSIWFERGFVTYSNLAKHDMLAVPGELLAQFGAVSEEVASAMAVGALRYSAGHIAVSVTGIAGPDGGSIDKPVGTVCFGWVTRNSAPLTLKMQFAGTRHEIREAACRQALEGVLSLMKP</sequence>
<evidence type="ECO:0000313" key="3">
    <source>
        <dbReference type="Proteomes" id="UP000809910"/>
    </source>
</evidence>
<protein>
    <submittedName>
        <fullName evidence="2">CinA family protein</fullName>
    </submittedName>
</protein>